<protein>
    <submittedName>
        <fullName evidence="2">Uncharacterized protein</fullName>
    </submittedName>
</protein>
<gene>
    <name evidence="3" type="primary">PmUG01_12042100</name>
    <name evidence="2" type="ORF">PMALA_021800</name>
    <name evidence="3" type="ORF">PMUG01_12042100</name>
</gene>
<accession>A0A1A8W901</accession>
<dbReference type="GO" id="GO:0006629">
    <property type="term" value="P:lipid metabolic process"/>
    <property type="evidence" value="ECO:0007669"/>
    <property type="project" value="InterPro"/>
</dbReference>
<reference evidence="3 5" key="3">
    <citation type="submission" date="2016-06" db="EMBL/GenBank/DDBJ databases">
        <authorList>
            <consortium name="Pathogen Informatics"/>
        </authorList>
    </citation>
    <scope>NUCLEOTIDE SEQUENCE [LARGE SCALE GENOMIC DNA]</scope>
</reference>
<sequence>MEYRDDDNKHEEIVYFYQWVEALTNKSKKKDISFFIHGLYNVIYDEGNEEEQELTSEQLKEKKNSSLHLPISSCSYTIYEKLCSGIRYFEMVIQQNGKRGDEEMDLNISNKELSCLCGERNLYLISDLLQQISVFCMKNKNEMIILSFLQHGGGSERDKERGTGNSRQNDNNKNRKGSNSGKTQEDYPASNSLTTLIMQALDIYIYLYLRDYLKYSEMEENYNVLYFYNDKERIINLSKYNFNIDHFDIREWVFNNMSLLLPSKRIEEVEADEVYAQKWQETNTISPVDRIKKRGGPSILSSVGRTQERGANTLSLPRNTQERGEKIILADGYTQEKSSSNLSQHHHLSLFRLNSMTSEKTQKSSCKIEINKKLPNIILGNHTKGASANFINTSAENNNNLYINGHNNTTVYINDPNKNSGNINDSNKNGSNYYNKHRHSPDERPPNSNNSTLHYLKYSNEDYDRATLHTLSTYDCNLNTCKQFIGHYNLSLTSYVVDVSKEMVLHNSPFIFTKKKLKYLPEQSYKKEFAHISKNNDYYYVVKIEKEDIQDVLSYIHKNIDKKICTNFVSVLTANLSVSNIFKIVRINLKRAMN</sequence>
<dbReference type="EMBL" id="LT594633">
    <property type="protein sequence ID" value="SCO93824.1"/>
    <property type="molecule type" value="Genomic_DNA"/>
</dbReference>
<dbReference type="Proteomes" id="UP000078597">
    <property type="component" value="Unassembled WGS sequence"/>
</dbReference>
<evidence type="ECO:0000313" key="4">
    <source>
        <dbReference type="Proteomes" id="UP000078597"/>
    </source>
</evidence>
<name>A0A1A8W901_PLAMA</name>
<dbReference type="VEuPathDB" id="PlasmoDB:PmUG01_12042100"/>
<proteinExistence type="predicted"/>
<dbReference type="OMA" id="NTYYVIK"/>
<organism evidence="2 4">
    <name type="scientific">Plasmodium malariae</name>
    <dbReference type="NCBI Taxonomy" id="5858"/>
    <lineage>
        <taxon>Eukaryota</taxon>
        <taxon>Sar</taxon>
        <taxon>Alveolata</taxon>
        <taxon>Apicomplexa</taxon>
        <taxon>Aconoidasida</taxon>
        <taxon>Haemosporida</taxon>
        <taxon>Plasmodiidae</taxon>
        <taxon>Plasmodium</taxon>
        <taxon>Plasmodium (Plasmodium)</taxon>
    </lineage>
</organism>
<feature type="region of interest" description="Disordered" evidence="1">
    <location>
        <begin position="153"/>
        <end position="187"/>
    </location>
</feature>
<dbReference type="GO" id="GO:0008081">
    <property type="term" value="F:phosphoric diester hydrolase activity"/>
    <property type="evidence" value="ECO:0007669"/>
    <property type="project" value="InterPro"/>
</dbReference>
<feature type="region of interest" description="Disordered" evidence="1">
    <location>
        <begin position="415"/>
        <end position="451"/>
    </location>
</feature>
<dbReference type="OrthoDB" id="384560at2759"/>
<evidence type="ECO:0000313" key="5">
    <source>
        <dbReference type="Proteomes" id="UP000219813"/>
    </source>
</evidence>
<dbReference type="Gene3D" id="3.20.20.190">
    <property type="entry name" value="Phosphatidylinositol (PI) phosphodiesterase"/>
    <property type="match status" value="1"/>
</dbReference>
<evidence type="ECO:0000313" key="2">
    <source>
        <dbReference type="EMBL" id="SBS88179.1"/>
    </source>
</evidence>
<dbReference type="GeneID" id="39870410"/>
<dbReference type="SUPFAM" id="SSF51695">
    <property type="entry name" value="PLC-like phosphodiesterases"/>
    <property type="match status" value="1"/>
</dbReference>
<dbReference type="RefSeq" id="XP_028863102.1">
    <property type="nucleotide sequence ID" value="XM_029006632.1"/>
</dbReference>
<dbReference type="EMBL" id="FLQW01001168">
    <property type="protein sequence ID" value="SBS88179.1"/>
    <property type="molecule type" value="Genomic_DNA"/>
</dbReference>
<dbReference type="Proteomes" id="UP000219813">
    <property type="component" value="Chromosome 12"/>
</dbReference>
<dbReference type="InterPro" id="IPR017946">
    <property type="entry name" value="PLC-like_Pdiesterase_TIM-brl"/>
</dbReference>
<feature type="compositionally biased region" description="Polar residues" evidence="1">
    <location>
        <begin position="415"/>
        <end position="434"/>
    </location>
</feature>
<dbReference type="AlphaFoldDB" id="A0A1A8W901"/>
<reference evidence="4" key="2">
    <citation type="submission" date="2016-05" db="EMBL/GenBank/DDBJ databases">
        <authorList>
            <person name="Naeem Raeece"/>
        </authorList>
    </citation>
    <scope>NUCLEOTIDE SEQUENCE [LARGE SCALE GENOMIC DNA]</scope>
</reference>
<keyword evidence="5" id="KW-1185">Reference proteome</keyword>
<dbReference type="KEGG" id="pmal:PMUG01_12042100"/>
<evidence type="ECO:0000313" key="3">
    <source>
        <dbReference type="EMBL" id="SCO93824.1"/>
    </source>
</evidence>
<evidence type="ECO:0000256" key="1">
    <source>
        <dbReference type="SAM" id="MobiDB-lite"/>
    </source>
</evidence>
<reference evidence="2" key="1">
    <citation type="submission" date="2016-05" db="EMBL/GenBank/DDBJ databases">
        <authorList>
            <person name="Lavstsen T."/>
            <person name="Jespersen J.S."/>
        </authorList>
    </citation>
    <scope>NUCLEOTIDE SEQUENCE [LARGE SCALE GENOMIC DNA]</scope>
</reference>